<dbReference type="GO" id="GO:0006298">
    <property type="term" value="P:mismatch repair"/>
    <property type="evidence" value="ECO:0007669"/>
    <property type="project" value="TreeGrafter"/>
</dbReference>
<accession>A0A9C7LCC5</accession>
<evidence type="ECO:0000256" key="2">
    <source>
        <dbReference type="ARBA" id="ARBA00011900"/>
    </source>
</evidence>
<keyword evidence="4 7" id="KW-0808">Transferase</keyword>
<dbReference type="Gene3D" id="1.10.1020.10">
    <property type="entry name" value="Adenine-specific Methyltransferase, Domain 2"/>
    <property type="match status" value="1"/>
</dbReference>
<evidence type="ECO:0000256" key="1">
    <source>
        <dbReference type="ARBA" id="ARBA00006594"/>
    </source>
</evidence>
<evidence type="ECO:0000256" key="6">
    <source>
        <dbReference type="ARBA" id="ARBA00047942"/>
    </source>
</evidence>
<proteinExistence type="inferred from homology"/>
<dbReference type="InterPro" id="IPR023095">
    <property type="entry name" value="Ade_MeTrfase_dom_2"/>
</dbReference>
<dbReference type="GO" id="GO:0009007">
    <property type="term" value="F:site-specific DNA-methyltransferase (adenine-specific) activity"/>
    <property type="evidence" value="ECO:0007669"/>
    <property type="project" value="UniProtKB-EC"/>
</dbReference>
<comment type="caution">
    <text evidence="7">The sequence shown here is derived from an EMBL/GenBank/DDBJ whole genome shotgun (WGS) entry which is preliminary data.</text>
</comment>
<name>A0A9C7LCC5_9BACI</name>
<sequence length="300" mass="35979">MKPIFKYRGGKLAEIKSFQHHIPETFDTYIEPFFGGGAVYFFLEHPKSIINDINEKLINTYRQISDRNSYHKVRSQLDILQEIYEKNQLEYELIKKDNPTERIPNKNEELYYEMRNLFNYPTDEWLESVVYFFINKTAYSGMIRYNKQGEYNVPFGRYKNFNTKLLTNEHHELLNKTEIYNTDYSTIFNKAASNDFMFLDPPYDCIFSDYGNEEFTGDFGEDEHFRLAQDFRNLDCKALMIISKTPLTTKLYKDFVVDEYHKSYSVNIRNRFKSEAKHYIIRNYDLSKVSLLKEELLLNK</sequence>
<evidence type="ECO:0000313" key="8">
    <source>
        <dbReference type="Proteomes" id="UP000789845"/>
    </source>
</evidence>
<dbReference type="NCBIfam" id="TIGR00571">
    <property type="entry name" value="dam"/>
    <property type="match status" value="1"/>
</dbReference>
<organism evidence="7 8">
    <name type="scientific">Pseudoneobacillus rhizosphaerae</name>
    <dbReference type="NCBI Taxonomy" id="2880968"/>
    <lineage>
        <taxon>Bacteria</taxon>
        <taxon>Bacillati</taxon>
        <taxon>Bacillota</taxon>
        <taxon>Bacilli</taxon>
        <taxon>Bacillales</taxon>
        <taxon>Bacillaceae</taxon>
        <taxon>Pseudoneobacillus</taxon>
    </lineage>
</organism>
<dbReference type="GO" id="GO:0009307">
    <property type="term" value="P:DNA restriction-modification system"/>
    <property type="evidence" value="ECO:0007669"/>
    <property type="project" value="InterPro"/>
</dbReference>
<evidence type="ECO:0000256" key="4">
    <source>
        <dbReference type="ARBA" id="ARBA00022679"/>
    </source>
</evidence>
<dbReference type="GO" id="GO:0032259">
    <property type="term" value="P:methylation"/>
    <property type="evidence" value="ECO:0007669"/>
    <property type="project" value="UniProtKB-KW"/>
</dbReference>
<gene>
    <name evidence="7" type="primary">dpnM</name>
    <name evidence="7" type="ORF">NEOCIP111885_04201</name>
</gene>
<comment type="catalytic activity">
    <reaction evidence="6">
        <text>a 2'-deoxyadenosine in DNA + S-adenosyl-L-methionine = an N(6)-methyl-2'-deoxyadenosine in DNA + S-adenosyl-L-homocysteine + H(+)</text>
        <dbReference type="Rhea" id="RHEA:15197"/>
        <dbReference type="Rhea" id="RHEA-COMP:12418"/>
        <dbReference type="Rhea" id="RHEA-COMP:12419"/>
        <dbReference type="ChEBI" id="CHEBI:15378"/>
        <dbReference type="ChEBI" id="CHEBI:57856"/>
        <dbReference type="ChEBI" id="CHEBI:59789"/>
        <dbReference type="ChEBI" id="CHEBI:90615"/>
        <dbReference type="ChEBI" id="CHEBI:90616"/>
        <dbReference type="EC" id="2.1.1.72"/>
    </reaction>
</comment>
<dbReference type="PIRSF" id="PIRSF000398">
    <property type="entry name" value="M_m6A_EcoRV"/>
    <property type="match status" value="1"/>
</dbReference>
<keyword evidence="5" id="KW-0949">S-adenosyl-L-methionine</keyword>
<dbReference type="RefSeq" id="WP_230498792.1">
    <property type="nucleotide sequence ID" value="NZ_CAKJTG010000036.1"/>
</dbReference>
<keyword evidence="8" id="KW-1185">Reference proteome</keyword>
<evidence type="ECO:0000313" key="7">
    <source>
        <dbReference type="EMBL" id="CAG9610427.1"/>
    </source>
</evidence>
<dbReference type="PRINTS" id="PR00505">
    <property type="entry name" value="D12N6MTFRASE"/>
</dbReference>
<dbReference type="InterPro" id="IPR012327">
    <property type="entry name" value="MeTrfase_D12"/>
</dbReference>
<dbReference type="InterPro" id="IPR012263">
    <property type="entry name" value="M_m6A_EcoRV"/>
</dbReference>
<dbReference type="Proteomes" id="UP000789845">
    <property type="component" value="Unassembled WGS sequence"/>
</dbReference>
<dbReference type="SUPFAM" id="SSF53335">
    <property type="entry name" value="S-adenosyl-L-methionine-dependent methyltransferases"/>
    <property type="match status" value="1"/>
</dbReference>
<dbReference type="AlphaFoldDB" id="A0A9C7LCC5"/>
<dbReference type="Pfam" id="PF02086">
    <property type="entry name" value="MethyltransfD12"/>
    <property type="match status" value="1"/>
</dbReference>
<dbReference type="InterPro" id="IPR029063">
    <property type="entry name" value="SAM-dependent_MTases_sf"/>
</dbReference>
<evidence type="ECO:0000256" key="3">
    <source>
        <dbReference type="ARBA" id="ARBA00022603"/>
    </source>
</evidence>
<reference evidence="7" key="1">
    <citation type="submission" date="2021-10" db="EMBL/GenBank/DDBJ databases">
        <authorList>
            <person name="Criscuolo A."/>
        </authorList>
    </citation>
    <scope>NUCLEOTIDE SEQUENCE</scope>
    <source>
        <strain evidence="7">CIP111885</strain>
    </source>
</reference>
<dbReference type="PANTHER" id="PTHR30481">
    <property type="entry name" value="DNA ADENINE METHYLASE"/>
    <property type="match status" value="1"/>
</dbReference>
<dbReference type="EMBL" id="CAKJTG010000036">
    <property type="protein sequence ID" value="CAG9610427.1"/>
    <property type="molecule type" value="Genomic_DNA"/>
</dbReference>
<dbReference type="EC" id="2.1.1.72" evidence="2"/>
<dbReference type="Gene3D" id="3.40.50.150">
    <property type="entry name" value="Vaccinia Virus protein VP39"/>
    <property type="match status" value="1"/>
</dbReference>
<dbReference type="GO" id="GO:1904047">
    <property type="term" value="F:S-adenosyl-L-methionine binding"/>
    <property type="evidence" value="ECO:0007669"/>
    <property type="project" value="TreeGrafter"/>
</dbReference>
<comment type="similarity">
    <text evidence="1">Belongs to the N(4)/N(6)-methyltransferase family.</text>
</comment>
<protein>
    <recommendedName>
        <fullName evidence="2">site-specific DNA-methyltransferase (adenine-specific)</fullName>
        <ecNumber evidence="2">2.1.1.72</ecNumber>
    </recommendedName>
</protein>
<evidence type="ECO:0000256" key="5">
    <source>
        <dbReference type="ARBA" id="ARBA00022691"/>
    </source>
</evidence>
<dbReference type="GO" id="GO:0043565">
    <property type="term" value="F:sequence-specific DNA binding"/>
    <property type="evidence" value="ECO:0007669"/>
    <property type="project" value="TreeGrafter"/>
</dbReference>
<keyword evidence="3 7" id="KW-0489">Methyltransferase</keyword>
<dbReference type="PANTHER" id="PTHR30481:SF3">
    <property type="entry name" value="DNA ADENINE METHYLASE"/>
    <property type="match status" value="1"/>
</dbReference>